<dbReference type="InterPro" id="IPR010979">
    <property type="entry name" value="Ribosomal_uS13-like_H2TH"/>
</dbReference>
<dbReference type="HAMAP" id="MF_00103">
    <property type="entry name" value="Fapy_DNA_glycosyl"/>
    <property type="match status" value="1"/>
</dbReference>
<comment type="similarity">
    <text evidence="2 15">Belongs to the FPG family.</text>
</comment>
<accession>A0A378NTW3</accession>
<keyword evidence="4 15" id="KW-0479">Metal-binding</keyword>
<dbReference type="SMART" id="SM01232">
    <property type="entry name" value="H2TH"/>
    <property type="match status" value="1"/>
</dbReference>
<keyword evidence="13 15" id="KW-0326">Glycosidase</keyword>
<dbReference type="PANTHER" id="PTHR22993">
    <property type="entry name" value="FORMAMIDOPYRIMIDINE-DNA GLYCOSYLASE"/>
    <property type="match status" value="1"/>
</dbReference>
<dbReference type="InterPro" id="IPR020629">
    <property type="entry name" value="FPG_Glyclase"/>
</dbReference>
<evidence type="ECO:0000259" key="17">
    <source>
        <dbReference type="PROSITE" id="PS51068"/>
    </source>
</evidence>
<comment type="function">
    <text evidence="15">Involved in base excision repair of DNA damaged by oxidation or by mutagenic agents. Acts as DNA glycosylase that recognizes and removes damaged bases. Has a preference for oxidized purines, such as 7,8-dihydro-8-oxoguanine (8-oxoG). Has AP (apurinic/apyrimidinic) lyase activity and introduces nicks in the DNA strand. Cleaves the DNA backbone by beta-delta elimination to generate a single-strand break at the site of the removed base with both 3'- and 5'-phosphates.</text>
</comment>
<proteinExistence type="inferred from homology"/>
<evidence type="ECO:0000313" key="18">
    <source>
        <dbReference type="EMBL" id="STY71810.1"/>
    </source>
</evidence>
<dbReference type="InterPro" id="IPR000214">
    <property type="entry name" value="Znf_DNA_glyclase/AP_lyase"/>
</dbReference>
<dbReference type="InterPro" id="IPR035937">
    <property type="entry name" value="FPG_N"/>
</dbReference>
<feature type="active site" description="Schiff-base intermediate with DNA" evidence="15">
    <location>
        <position position="2"/>
    </location>
</feature>
<evidence type="ECO:0000256" key="10">
    <source>
        <dbReference type="ARBA" id="ARBA00023204"/>
    </source>
</evidence>
<dbReference type="AlphaFoldDB" id="A0A378NTW3"/>
<keyword evidence="10 15" id="KW-0234">DNA repair</keyword>
<evidence type="ECO:0000256" key="9">
    <source>
        <dbReference type="ARBA" id="ARBA00023125"/>
    </source>
</evidence>
<dbReference type="SUPFAM" id="SSF57716">
    <property type="entry name" value="Glucocorticoid receptor-like (DNA-binding domain)"/>
    <property type="match status" value="1"/>
</dbReference>
<dbReference type="NCBIfam" id="TIGR00577">
    <property type="entry name" value="fpg"/>
    <property type="match status" value="1"/>
</dbReference>
<dbReference type="GO" id="GO:0003684">
    <property type="term" value="F:damaged DNA binding"/>
    <property type="evidence" value="ECO:0007669"/>
    <property type="project" value="InterPro"/>
</dbReference>
<reference evidence="18 19" key="1">
    <citation type="submission" date="2018-06" db="EMBL/GenBank/DDBJ databases">
        <authorList>
            <consortium name="Pathogen Informatics"/>
            <person name="Doyle S."/>
        </authorList>
    </citation>
    <scope>NUCLEOTIDE SEQUENCE [LARGE SCALE GENOMIC DNA]</scope>
    <source>
        <strain evidence="18 19">NCTC10571</strain>
    </source>
</reference>
<dbReference type="InterPro" id="IPR015886">
    <property type="entry name" value="H2TH_FPG"/>
</dbReference>
<keyword evidence="7 15" id="KW-0378">Hydrolase</keyword>
<organism evidence="18 19">
    <name type="scientific">Megamonas hypermegale</name>
    <dbReference type="NCBI Taxonomy" id="158847"/>
    <lineage>
        <taxon>Bacteria</taxon>
        <taxon>Bacillati</taxon>
        <taxon>Bacillota</taxon>
        <taxon>Negativicutes</taxon>
        <taxon>Selenomonadales</taxon>
        <taxon>Selenomonadaceae</taxon>
        <taxon>Megamonas</taxon>
    </lineage>
</organism>
<dbReference type="EMBL" id="UGPP01000001">
    <property type="protein sequence ID" value="STY71810.1"/>
    <property type="molecule type" value="Genomic_DNA"/>
</dbReference>
<evidence type="ECO:0000313" key="19">
    <source>
        <dbReference type="Proteomes" id="UP000255234"/>
    </source>
</evidence>
<dbReference type="Pfam" id="PF06827">
    <property type="entry name" value="zf-FPG_IleRS"/>
    <property type="match status" value="1"/>
</dbReference>
<evidence type="ECO:0000256" key="4">
    <source>
        <dbReference type="ARBA" id="ARBA00022723"/>
    </source>
</evidence>
<dbReference type="SUPFAM" id="SSF81624">
    <property type="entry name" value="N-terminal domain of MutM-like DNA repair proteins"/>
    <property type="match status" value="1"/>
</dbReference>
<keyword evidence="11 15" id="KW-0456">Lyase</keyword>
<evidence type="ECO:0000256" key="1">
    <source>
        <dbReference type="ARBA" id="ARBA00001668"/>
    </source>
</evidence>
<dbReference type="GO" id="GO:0008270">
    <property type="term" value="F:zinc ion binding"/>
    <property type="evidence" value="ECO:0007669"/>
    <property type="project" value="UniProtKB-UniRule"/>
</dbReference>
<feature type="active site" description="Proton donor; for beta-elimination activity" evidence="15">
    <location>
        <position position="59"/>
    </location>
</feature>
<dbReference type="Gene3D" id="1.10.8.50">
    <property type="match status" value="1"/>
</dbReference>
<dbReference type="PANTHER" id="PTHR22993:SF9">
    <property type="entry name" value="FORMAMIDOPYRIMIDINE-DNA GLYCOSYLASE"/>
    <property type="match status" value="1"/>
</dbReference>
<comment type="cofactor">
    <cofactor evidence="15">
        <name>Zn(2+)</name>
        <dbReference type="ChEBI" id="CHEBI:29105"/>
    </cofactor>
    <text evidence="15">Binds 1 zinc ion per subunit.</text>
</comment>
<dbReference type="GO" id="GO:0140078">
    <property type="term" value="F:class I DNA-(apurinic or apyrimidinic site) endonuclease activity"/>
    <property type="evidence" value="ECO:0007669"/>
    <property type="project" value="UniProtKB-EC"/>
</dbReference>
<feature type="binding site" evidence="15">
    <location>
        <position position="112"/>
    </location>
    <ligand>
        <name>DNA</name>
        <dbReference type="ChEBI" id="CHEBI:16991"/>
    </ligand>
</feature>
<keyword evidence="9 15" id="KW-0238">DNA-binding</keyword>
<dbReference type="Proteomes" id="UP000255234">
    <property type="component" value="Unassembled WGS sequence"/>
</dbReference>
<keyword evidence="6 15" id="KW-0863">Zinc-finger</keyword>
<keyword evidence="8 15" id="KW-0862">Zinc</keyword>
<evidence type="ECO:0000256" key="15">
    <source>
        <dbReference type="HAMAP-Rule" id="MF_00103"/>
    </source>
</evidence>
<comment type="subunit">
    <text evidence="3 15">Monomer.</text>
</comment>
<dbReference type="GO" id="GO:0003690">
    <property type="term" value="F:double-stranded DNA binding"/>
    <property type="evidence" value="ECO:0007669"/>
    <property type="project" value="UniProtKB-ARBA"/>
</dbReference>
<evidence type="ECO:0000256" key="6">
    <source>
        <dbReference type="ARBA" id="ARBA00022771"/>
    </source>
</evidence>
<dbReference type="PROSITE" id="PS01242">
    <property type="entry name" value="ZF_FPG_1"/>
    <property type="match status" value="1"/>
</dbReference>
<protein>
    <recommendedName>
        <fullName evidence="15">Formamidopyrimidine-DNA glycosylase</fullName>
        <shortName evidence="15">Fapy-DNA glycosylase</shortName>
        <ecNumber evidence="15">3.2.2.23</ecNumber>
    </recommendedName>
    <alternativeName>
        <fullName evidence="15">DNA-(apurinic or apyrimidinic site) lyase MutM</fullName>
        <shortName evidence="15">AP lyase MutM</shortName>
        <ecNumber evidence="15">4.2.99.18</ecNumber>
    </alternativeName>
</protein>
<name>A0A378NTW3_9FIRM</name>
<dbReference type="Gene3D" id="3.20.190.10">
    <property type="entry name" value="MutM-like, N-terminal"/>
    <property type="match status" value="1"/>
</dbReference>
<evidence type="ECO:0000256" key="12">
    <source>
        <dbReference type="ARBA" id="ARBA00023268"/>
    </source>
</evidence>
<dbReference type="PROSITE" id="PS51068">
    <property type="entry name" value="FPG_CAT"/>
    <property type="match status" value="1"/>
</dbReference>
<evidence type="ECO:0000256" key="13">
    <source>
        <dbReference type="ARBA" id="ARBA00023295"/>
    </source>
</evidence>
<evidence type="ECO:0000256" key="2">
    <source>
        <dbReference type="ARBA" id="ARBA00009409"/>
    </source>
</evidence>
<dbReference type="Pfam" id="PF01149">
    <property type="entry name" value="Fapy_DNA_glyco"/>
    <property type="match status" value="1"/>
</dbReference>
<comment type="caution">
    <text evidence="15">Lacks conserved residue(s) required for the propagation of feature annotation.</text>
</comment>
<keyword evidence="12 15" id="KW-0511">Multifunctional enzyme</keyword>
<evidence type="ECO:0000256" key="8">
    <source>
        <dbReference type="ARBA" id="ARBA00022833"/>
    </source>
</evidence>
<dbReference type="PROSITE" id="PS51066">
    <property type="entry name" value="ZF_FPG_2"/>
    <property type="match status" value="1"/>
</dbReference>
<comment type="catalytic activity">
    <reaction evidence="1 15">
        <text>Hydrolysis of DNA containing ring-opened 7-methylguanine residues, releasing 2,6-diamino-4-hydroxy-5-(N-methyl)formamidopyrimidine.</text>
        <dbReference type="EC" id="3.2.2.23"/>
    </reaction>
</comment>
<dbReference type="FunFam" id="1.10.8.50:FF:000003">
    <property type="entry name" value="Formamidopyrimidine-DNA glycosylase"/>
    <property type="match status" value="1"/>
</dbReference>
<dbReference type="SMART" id="SM00898">
    <property type="entry name" value="Fapy_DNA_glyco"/>
    <property type="match status" value="1"/>
</dbReference>
<dbReference type="InterPro" id="IPR012319">
    <property type="entry name" value="FPG_cat"/>
</dbReference>
<dbReference type="NCBIfam" id="NF002211">
    <property type="entry name" value="PRK01103.1"/>
    <property type="match status" value="1"/>
</dbReference>
<evidence type="ECO:0000259" key="16">
    <source>
        <dbReference type="PROSITE" id="PS51066"/>
    </source>
</evidence>
<keyword evidence="5 15" id="KW-0227">DNA damage</keyword>
<comment type="catalytic activity">
    <reaction evidence="14 15">
        <text>2'-deoxyribonucleotide-(2'-deoxyribose 5'-phosphate)-2'-deoxyribonucleotide-DNA = a 3'-end 2'-deoxyribonucleotide-(2,3-dehydro-2,3-deoxyribose 5'-phosphate)-DNA + a 5'-end 5'-phospho-2'-deoxyribonucleoside-DNA + H(+)</text>
        <dbReference type="Rhea" id="RHEA:66592"/>
        <dbReference type="Rhea" id="RHEA-COMP:13180"/>
        <dbReference type="Rhea" id="RHEA-COMP:16897"/>
        <dbReference type="Rhea" id="RHEA-COMP:17067"/>
        <dbReference type="ChEBI" id="CHEBI:15378"/>
        <dbReference type="ChEBI" id="CHEBI:136412"/>
        <dbReference type="ChEBI" id="CHEBI:157695"/>
        <dbReference type="ChEBI" id="CHEBI:167181"/>
        <dbReference type="EC" id="4.2.99.18"/>
    </reaction>
</comment>
<dbReference type="EC" id="4.2.99.18" evidence="15"/>
<dbReference type="InterPro" id="IPR015887">
    <property type="entry name" value="DNA_glyclase_Znf_dom_DNA_BS"/>
</dbReference>
<evidence type="ECO:0000256" key="14">
    <source>
        <dbReference type="ARBA" id="ARBA00044632"/>
    </source>
</evidence>
<feature type="active site" description="Proton donor; for delta-elimination activity" evidence="15">
    <location>
        <position position="264"/>
    </location>
</feature>
<sequence>MPEMPEVENIVVGIKDFIENKKIVDVEIIKGDVIKSPSSDEYKKLLQNRIIKSLKRRGKYIIMSLDDGRLNIIHLRMTGKLLYKQENEDIDKYSCVIYHLEDKTKLIYADIRRLGTLDLITTDEISRLKGLYTLGAEPLSSEFTIGYLKDCLDKSKTKIKPFLLNQKNVAGLGNIYVDEALAISKIHPERKANSLNDEEIEKLHQAINLVISEGIRDGGTSFRDYRNGLGEKGSHQDKLYVYNRKGKECRFCHTLITKIILNGRGTYFCPNCQKLNDDK</sequence>
<dbReference type="CDD" id="cd08966">
    <property type="entry name" value="EcFpg-like_N"/>
    <property type="match status" value="1"/>
</dbReference>
<gene>
    <name evidence="15 18" type="primary">mutM</name>
    <name evidence="15" type="synonym">fpg</name>
    <name evidence="18" type="ORF">NCTC10571_01983</name>
</gene>
<feature type="domain" description="FPG-type" evidence="16">
    <location>
        <begin position="240"/>
        <end position="274"/>
    </location>
</feature>
<dbReference type="EC" id="3.2.2.23" evidence="15"/>
<dbReference type="SUPFAM" id="SSF46946">
    <property type="entry name" value="S13-like H2TH domain"/>
    <property type="match status" value="1"/>
</dbReference>
<evidence type="ECO:0000256" key="5">
    <source>
        <dbReference type="ARBA" id="ARBA00022763"/>
    </source>
</evidence>
<dbReference type="Pfam" id="PF06831">
    <property type="entry name" value="H2TH"/>
    <property type="match status" value="1"/>
</dbReference>
<dbReference type="InterPro" id="IPR010663">
    <property type="entry name" value="Znf_FPG/IleRS"/>
</dbReference>
<dbReference type="GO" id="GO:0006284">
    <property type="term" value="P:base-excision repair"/>
    <property type="evidence" value="ECO:0007669"/>
    <property type="project" value="InterPro"/>
</dbReference>
<evidence type="ECO:0000256" key="11">
    <source>
        <dbReference type="ARBA" id="ARBA00023239"/>
    </source>
</evidence>
<evidence type="ECO:0000256" key="3">
    <source>
        <dbReference type="ARBA" id="ARBA00011245"/>
    </source>
</evidence>
<evidence type="ECO:0000256" key="7">
    <source>
        <dbReference type="ARBA" id="ARBA00022801"/>
    </source>
</evidence>
<feature type="domain" description="Formamidopyrimidine-DNA glycosylase catalytic" evidence="17">
    <location>
        <begin position="2"/>
        <end position="115"/>
    </location>
</feature>
<feature type="active site" description="Proton donor" evidence="15">
    <location>
        <position position="3"/>
    </location>
</feature>
<dbReference type="GO" id="GO:0034039">
    <property type="term" value="F:8-oxo-7,8-dihydroguanine DNA N-glycosylase activity"/>
    <property type="evidence" value="ECO:0007669"/>
    <property type="project" value="TreeGrafter"/>
</dbReference>